<dbReference type="EMBL" id="FOBM01000022">
    <property type="protein sequence ID" value="SEM39029.1"/>
    <property type="molecule type" value="Genomic_DNA"/>
</dbReference>
<dbReference type="AlphaFoldDB" id="A0A1H7Y1G5"/>
<name>A0A1H7Y1G5_9STRE</name>
<evidence type="ECO:0000313" key="1">
    <source>
        <dbReference type="EMBL" id="SEM39029.1"/>
    </source>
</evidence>
<organism evidence="1 2">
    <name type="scientific">Streptococcus gallolyticus</name>
    <dbReference type="NCBI Taxonomy" id="315405"/>
    <lineage>
        <taxon>Bacteria</taxon>
        <taxon>Bacillati</taxon>
        <taxon>Bacillota</taxon>
        <taxon>Bacilli</taxon>
        <taxon>Lactobacillales</taxon>
        <taxon>Streptococcaceae</taxon>
        <taxon>Streptococcus</taxon>
    </lineage>
</organism>
<protein>
    <submittedName>
        <fullName evidence="1">Uncharacterized protein</fullName>
    </submittedName>
</protein>
<sequence length="121" mass="13882">MSIKTNEVVVKNWEEKDYQLVEIQDWYELNNNERVHLGWKYMVVLPRLRYEKVAVKVPNPDGEVPIISKEKLAEQGSVTVKFTNLNVGVYTRTTKGSEFVSLELSAKADDIALVKEQVKGQ</sequence>
<evidence type="ECO:0000313" key="2">
    <source>
        <dbReference type="Proteomes" id="UP000182764"/>
    </source>
</evidence>
<reference evidence="1 2" key="1">
    <citation type="submission" date="2016-10" db="EMBL/GenBank/DDBJ databases">
        <authorList>
            <person name="de Groot N.N."/>
        </authorList>
    </citation>
    <scope>NUCLEOTIDE SEQUENCE [LARGE SCALE GENOMIC DNA]</scope>
    <source>
        <strain evidence="1 2">VTM1R29</strain>
    </source>
</reference>
<dbReference type="Proteomes" id="UP000182764">
    <property type="component" value="Unassembled WGS sequence"/>
</dbReference>
<gene>
    <name evidence="1" type="ORF">SAMN04487839_12214</name>
</gene>
<accession>A0A1H7Y1G5</accession>
<dbReference type="RefSeq" id="WP_074630971.1">
    <property type="nucleotide sequence ID" value="NZ_FOBM01000022.1"/>
</dbReference>
<proteinExistence type="predicted"/>